<evidence type="ECO:0000313" key="2">
    <source>
        <dbReference type="EMBL" id="PWZ09727.1"/>
    </source>
</evidence>
<organism evidence="2 3">
    <name type="scientific">Zea mays</name>
    <name type="common">Maize</name>
    <dbReference type="NCBI Taxonomy" id="4577"/>
    <lineage>
        <taxon>Eukaryota</taxon>
        <taxon>Viridiplantae</taxon>
        <taxon>Streptophyta</taxon>
        <taxon>Embryophyta</taxon>
        <taxon>Tracheophyta</taxon>
        <taxon>Spermatophyta</taxon>
        <taxon>Magnoliopsida</taxon>
        <taxon>Liliopsida</taxon>
        <taxon>Poales</taxon>
        <taxon>Poaceae</taxon>
        <taxon>PACMAD clade</taxon>
        <taxon>Panicoideae</taxon>
        <taxon>Andropogonodae</taxon>
        <taxon>Andropogoneae</taxon>
        <taxon>Tripsacinae</taxon>
        <taxon>Zea</taxon>
    </lineage>
</organism>
<gene>
    <name evidence="2" type="ORF">Zm00014a_037915</name>
</gene>
<proteinExistence type="predicted"/>
<sequence length="207" mass="22965">MSPFEFEAFPRFTVDDRGRRDRAFRIDTRTCSGRDLVEEFLVCGVRLLSRGWTIGVVARINLDGFDRQIFSSTFTVDLGDCSYELFVAETEMEAEDLVGRVTEAKLEKGAALRCGYDRVNRVFILMGLEYEEHKAKPKRGSRTSTGVPAQSQTSTETPSVCSKEVNAAVASEAFVVNLATMSKPPRSLDNAGVQAAEDFVEQVTRVS</sequence>
<name>A0A3L6DPL4_MAIZE</name>
<accession>A0A3L6DPL4</accession>
<comment type="caution">
    <text evidence="2">The sequence shown here is derived from an EMBL/GenBank/DDBJ whole genome shotgun (WGS) entry which is preliminary data.</text>
</comment>
<reference evidence="2 3" key="1">
    <citation type="journal article" date="2018" name="Nat. Genet.">
        <title>Extensive intraspecific gene order and gene structural variations between Mo17 and other maize genomes.</title>
        <authorList>
            <person name="Sun S."/>
            <person name="Zhou Y."/>
            <person name="Chen J."/>
            <person name="Shi J."/>
            <person name="Zhao H."/>
            <person name="Zhao H."/>
            <person name="Song W."/>
            <person name="Zhang M."/>
            <person name="Cui Y."/>
            <person name="Dong X."/>
            <person name="Liu H."/>
            <person name="Ma X."/>
            <person name="Jiao Y."/>
            <person name="Wang B."/>
            <person name="Wei X."/>
            <person name="Stein J.C."/>
            <person name="Glaubitz J.C."/>
            <person name="Lu F."/>
            <person name="Yu G."/>
            <person name="Liang C."/>
            <person name="Fengler K."/>
            <person name="Li B."/>
            <person name="Rafalski A."/>
            <person name="Schnable P.S."/>
            <person name="Ware D.H."/>
            <person name="Buckler E.S."/>
            <person name="Lai J."/>
        </authorList>
    </citation>
    <scope>NUCLEOTIDE SEQUENCE [LARGE SCALE GENOMIC DNA]</scope>
    <source>
        <strain evidence="3">cv. Missouri 17</strain>
        <tissue evidence="2">Seedling</tissue>
    </source>
</reference>
<evidence type="ECO:0000256" key="1">
    <source>
        <dbReference type="SAM" id="MobiDB-lite"/>
    </source>
</evidence>
<dbReference type="EMBL" id="NCVQ01000009">
    <property type="protein sequence ID" value="PWZ09727.1"/>
    <property type="molecule type" value="Genomic_DNA"/>
</dbReference>
<dbReference type="Proteomes" id="UP000251960">
    <property type="component" value="Chromosome 8"/>
</dbReference>
<evidence type="ECO:0000313" key="3">
    <source>
        <dbReference type="Proteomes" id="UP000251960"/>
    </source>
</evidence>
<protein>
    <submittedName>
        <fullName evidence="2">Uncharacterized protein</fullName>
    </submittedName>
</protein>
<feature type="region of interest" description="Disordered" evidence="1">
    <location>
        <begin position="135"/>
        <end position="159"/>
    </location>
</feature>
<dbReference type="AlphaFoldDB" id="A0A3L6DPL4"/>
<feature type="compositionally biased region" description="Polar residues" evidence="1">
    <location>
        <begin position="142"/>
        <end position="159"/>
    </location>
</feature>